<evidence type="ECO:0000313" key="2">
    <source>
        <dbReference type="Proteomes" id="UP000694923"/>
    </source>
</evidence>
<evidence type="ECO:0000313" key="3">
    <source>
        <dbReference type="RefSeq" id="XP_008578630.1"/>
    </source>
</evidence>
<dbReference type="Proteomes" id="UP000694923">
    <property type="component" value="Unplaced"/>
</dbReference>
<proteinExistence type="predicted"/>
<feature type="region of interest" description="Disordered" evidence="1">
    <location>
        <begin position="34"/>
        <end position="94"/>
    </location>
</feature>
<sequence length="127" mass="14665">MALSESIQASHQNLVSKIFCLCCSDCQEPYAIDDSKVPRQTQDHQPLTRGLQLQKDERTRQNPKRTKAASCLPAGQSLIHPEKRSSSSSTEFEDLTTHYSQRNFYKRNLNRYSQEHWPFQPCLIGRP</sequence>
<protein>
    <submittedName>
        <fullName evidence="3">Uncharacterized protein LOC103596710</fullName>
    </submittedName>
</protein>
<gene>
    <name evidence="3" type="primary">LOC103596710</name>
</gene>
<dbReference type="RefSeq" id="XP_008578630.1">
    <property type="nucleotide sequence ID" value="XM_008580408.1"/>
</dbReference>
<evidence type="ECO:0000256" key="1">
    <source>
        <dbReference type="SAM" id="MobiDB-lite"/>
    </source>
</evidence>
<dbReference type="GeneID" id="103596710"/>
<reference evidence="3" key="1">
    <citation type="submission" date="2025-08" db="UniProtKB">
        <authorList>
            <consortium name="RefSeq"/>
        </authorList>
    </citation>
    <scope>IDENTIFICATION</scope>
</reference>
<keyword evidence="2" id="KW-1185">Reference proteome</keyword>
<organism evidence="2 3">
    <name type="scientific">Galeopterus variegatus</name>
    <name type="common">Malayan flying lemur</name>
    <name type="synonym">Cynocephalus variegatus</name>
    <dbReference type="NCBI Taxonomy" id="482537"/>
    <lineage>
        <taxon>Eukaryota</taxon>
        <taxon>Metazoa</taxon>
        <taxon>Chordata</taxon>
        <taxon>Craniata</taxon>
        <taxon>Vertebrata</taxon>
        <taxon>Euteleostomi</taxon>
        <taxon>Mammalia</taxon>
        <taxon>Eutheria</taxon>
        <taxon>Euarchontoglires</taxon>
        <taxon>Dermoptera</taxon>
        <taxon>Cynocephalidae</taxon>
        <taxon>Galeopterus</taxon>
    </lineage>
</organism>
<accession>A0ABM0RDD9</accession>
<name>A0ABM0RDD9_GALVR</name>